<accession>A0A4Q7APC5</accession>
<sequence length="32" mass="3898">MYDNNKFRYTKLFEALEPKFLYSGTNKNCNFT</sequence>
<dbReference type="InterPro" id="IPR053786">
    <property type="entry name" value="LEPRxLL_CS"/>
</dbReference>
<dbReference type="Proteomes" id="UP000293483">
    <property type="component" value="Unassembled WGS sequence"/>
</dbReference>
<protein>
    <submittedName>
        <fullName evidence="1">LEPR-XLL domain-containing protein</fullName>
    </submittedName>
</protein>
<proteinExistence type="predicted"/>
<gene>
    <name evidence="1" type="ORF">EXE25_18395</name>
</gene>
<name>A0A4Q7APC5_9GAMM</name>
<reference evidence="1 2" key="1">
    <citation type="submission" date="2019-02" db="EMBL/GenBank/DDBJ databases">
        <title>The Batch Genome Submission of Acinetobacter spp. strains.</title>
        <authorList>
            <person name="Qin J."/>
            <person name="Hu Y."/>
            <person name="Ye H."/>
            <person name="Wei L."/>
            <person name="Feng Y."/>
            <person name="Zong Z."/>
        </authorList>
    </citation>
    <scope>NUCLEOTIDE SEQUENCE [LARGE SCALE GENOMIC DNA]</scope>
    <source>
        <strain evidence="1 2">WCHABo060081</strain>
    </source>
</reference>
<evidence type="ECO:0000313" key="2">
    <source>
        <dbReference type="Proteomes" id="UP000293483"/>
    </source>
</evidence>
<dbReference type="AlphaFoldDB" id="A0A4Q7APC5"/>
<dbReference type="EMBL" id="SGSU01000033">
    <property type="protein sequence ID" value="RZG63836.1"/>
    <property type="molecule type" value="Genomic_DNA"/>
</dbReference>
<organism evidence="1 2">
    <name type="scientific">Acinetobacter bouvetii</name>
    <dbReference type="NCBI Taxonomy" id="202951"/>
    <lineage>
        <taxon>Bacteria</taxon>
        <taxon>Pseudomonadati</taxon>
        <taxon>Pseudomonadota</taxon>
        <taxon>Gammaproteobacteria</taxon>
        <taxon>Moraxellales</taxon>
        <taxon>Moraxellaceae</taxon>
        <taxon>Acinetobacter</taxon>
    </lineage>
</organism>
<evidence type="ECO:0000313" key="1">
    <source>
        <dbReference type="EMBL" id="RZG63836.1"/>
    </source>
</evidence>
<comment type="caution">
    <text evidence="1">The sequence shown here is derived from an EMBL/GenBank/DDBJ whole genome shotgun (WGS) entry which is preliminary data.</text>
</comment>
<dbReference type="NCBIfam" id="NF012209">
    <property type="entry name" value="LEPR-8K"/>
    <property type="match status" value="1"/>
</dbReference>